<comment type="catalytic activity">
    <reaction evidence="6">
        <text>cis-stilbene oxide + H2O = (1R,2R)-hydrobenzoin</text>
        <dbReference type="Rhea" id="RHEA:23900"/>
        <dbReference type="ChEBI" id="CHEBI:15377"/>
        <dbReference type="ChEBI" id="CHEBI:50004"/>
        <dbReference type="ChEBI" id="CHEBI:50014"/>
        <dbReference type="EC" id="3.3.2.9"/>
    </reaction>
</comment>
<dbReference type="PANTHER" id="PTHR21661:SF35">
    <property type="entry name" value="EPOXIDE HYDROLASE"/>
    <property type="match status" value="1"/>
</dbReference>
<comment type="function">
    <text evidence="6">Catalyzes juvenile hormone hydrolysis.</text>
</comment>
<dbReference type="PRINTS" id="PR00412">
    <property type="entry name" value="EPOXHYDRLASE"/>
</dbReference>
<evidence type="ECO:0000256" key="5">
    <source>
        <dbReference type="ARBA" id="ARBA00022801"/>
    </source>
</evidence>
<dbReference type="GeneID" id="117234154"/>
<evidence type="ECO:0000256" key="2">
    <source>
        <dbReference type="ARBA" id="ARBA00004111"/>
    </source>
</evidence>
<evidence type="ECO:0000256" key="1">
    <source>
        <dbReference type="ARBA" id="ARBA00000221"/>
    </source>
</evidence>
<dbReference type="InterPro" id="IPR000639">
    <property type="entry name" value="Epox_hydrolase-like"/>
</dbReference>
<gene>
    <name evidence="11" type="primary">LOC117234154</name>
</gene>
<accession>A0A6J3KD28</accession>
<keyword evidence="8" id="KW-0732">Signal</keyword>
<comment type="similarity">
    <text evidence="3 6">Belongs to the peptidase S33 family.</text>
</comment>
<keyword evidence="6" id="KW-0256">Endoplasmic reticulum</keyword>
<evidence type="ECO:0000256" key="3">
    <source>
        <dbReference type="ARBA" id="ARBA00010088"/>
    </source>
</evidence>
<comment type="catalytic activity">
    <reaction evidence="1 6">
        <text>1-(4-methoxyphenyl)-N-methyl-N-[(3-methyloxetan-3-yl)methyl]methanamine + H2O = 2-{[(4-methoxybenzyl)(methyl)amino]methyl}-2-methylpropane-1,3-diol</text>
        <dbReference type="Rhea" id="RHEA:55764"/>
        <dbReference type="ChEBI" id="CHEBI:15377"/>
        <dbReference type="ChEBI" id="CHEBI:139161"/>
        <dbReference type="ChEBI" id="CHEBI:139164"/>
        <dbReference type="EC" id="3.3.2.9"/>
    </reaction>
</comment>
<dbReference type="GO" id="GO:0033961">
    <property type="term" value="F:cis-stilbene-oxide hydrolase activity"/>
    <property type="evidence" value="ECO:0007669"/>
    <property type="project" value="UniProtKB-UniRule"/>
</dbReference>
<feature type="domain" description="Epoxide hydrolase N-terminal" evidence="9">
    <location>
        <begin position="47"/>
        <end position="159"/>
    </location>
</feature>
<feature type="signal peptide" evidence="8">
    <location>
        <begin position="1"/>
        <end position="16"/>
    </location>
</feature>
<evidence type="ECO:0000259" key="9">
    <source>
        <dbReference type="Pfam" id="PF06441"/>
    </source>
</evidence>
<dbReference type="InterPro" id="IPR016292">
    <property type="entry name" value="Epoxide_hydrolase"/>
</dbReference>
<dbReference type="PANTHER" id="PTHR21661">
    <property type="entry name" value="EPOXIDE HYDROLASE 1-RELATED"/>
    <property type="match status" value="1"/>
</dbReference>
<keyword evidence="6" id="KW-0472">Membrane</keyword>
<dbReference type="GO" id="GO:0097176">
    <property type="term" value="P:epoxide metabolic process"/>
    <property type="evidence" value="ECO:0007669"/>
    <property type="project" value="TreeGrafter"/>
</dbReference>
<keyword evidence="5 6" id="KW-0378">Hydrolase</keyword>
<name>A0A6J3KD28_9HYME</name>
<feature type="chain" id="PRO_5027096216" description="Epoxide hydrolase" evidence="8">
    <location>
        <begin position="17"/>
        <end position="458"/>
    </location>
</feature>
<dbReference type="SUPFAM" id="SSF53474">
    <property type="entry name" value="alpha/beta-Hydrolases"/>
    <property type="match status" value="1"/>
</dbReference>
<protein>
    <recommendedName>
        <fullName evidence="6">Epoxide hydrolase</fullName>
        <ecNumber evidence="6">3.3.2.9</ecNumber>
    </recommendedName>
</protein>
<reference evidence="11" key="1">
    <citation type="submission" date="2025-08" db="UniProtKB">
        <authorList>
            <consortium name="RefSeq"/>
        </authorList>
    </citation>
    <scope>IDENTIFICATION</scope>
    <source>
        <tissue evidence="11">Muscle</tissue>
    </source>
</reference>
<keyword evidence="4 6" id="KW-0058">Aromatic hydrocarbons catabolism</keyword>
<evidence type="ECO:0000256" key="7">
    <source>
        <dbReference type="PIRSR" id="PIRSR001112-1"/>
    </source>
</evidence>
<evidence type="ECO:0000313" key="10">
    <source>
        <dbReference type="Proteomes" id="UP000504631"/>
    </source>
</evidence>
<feature type="active site" description="Proton donor" evidence="7">
    <location>
        <position position="372"/>
    </location>
</feature>
<feature type="active site" description="Nucleophile" evidence="7">
    <location>
        <position position="225"/>
    </location>
</feature>
<dbReference type="Pfam" id="PF06441">
    <property type="entry name" value="EHN"/>
    <property type="match status" value="1"/>
</dbReference>
<evidence type="ECO:0000256" key="6">
    <source>
        <dbReference type="PIRNR" id="PIRNR001112"/>
    </source>
</evidence>
<feature type="active site" description="Proton acceptor" evidence="7">
    <location>
        <position position="429"/>
    </location>
</feature>
<dbReference type="Gene3D" id="3.40.50.1820">
    <property type="entry name" value="alpha/beta hydrolase"/>
    <property type="match status" value="1"/>
</dbReference>
<dbReference type="GO" id="GO:0005789">
    <property type="term" value="C:endoplasmic reticulum membrane"/>
    <property type="evidence" value="ECO:0007669"/>
    <property type="project" value="UniProtKB-SubCell"/>
</dbReference>
<dbReference type="RefSeq" id="XP_033350977.1">
    <property type="nucleotide sequence ID" value="XM_033495086.1"/>
</dbReference>
<dbReference type="PIRSF" id="PIRSF001112">
    <property type="entry name" value="Epoxide_hydrolase"/>
    <property type="match status" value="1"/>
</dbReference>
<dbReference type="KEGG" id="bvk:117234154"/>
<sequence length="458" mass="51674">MLKIAAVIALCTTGIAIFLSSTEEHKVPTLPETNWGPKKNGKESTEIRPFKIDVPAKVLDDLKYRLTHRRTYVQPLEDVAWTYGISTKYLNTVLDYWRDKYNWTERQALLNKYPQFITTIQGLDIHFYHVKPTNLPKDKNLKVLPLLILHGWPGSVVEFQKIIPILTKPWPNQNFVFEVIAPSLPGYGFSEGAVRPGMATSQMAVVFKNLMHRLGFEKFYVQGGDWGSLISANMAALFPEKITGLHTNMCVVLMSASNFAWSIIGSYFPSLVGADEHYSLYYPFSTALSALVEESGYLHIQATKPDTIGAALTASPDALAAYILEKFSTWTNKAYKERDDGGLTEKYTLDELLDNIMIYWVSNSITTSVRLYAENFNSAYRALKVDQLPINVPTACAAFPQELLLQPKSLLKSRYPNIIQYNIMPRGGHFAAFEEPKLLADDIFSFVKKTEELKAKSV</sequence>
<dbReference type="InterPro" id="IPR010497">
    <property type="entry name" value="Epoxide_hydro_N"/>
</dbReference>
<dbReference type="Proteomes" id="UP000504631">
    <property type="component" value="Unplaced"/>
</dbReference>
<dbReference type="InterPro" id="IPR029058">
    <property type="entry name" value="AB_hydrolase_fold"/>
</dbReference>
<evidence type="ECO:0000313" key="11">
    <source>
        <dbReference type="RefSeq" id="XP_033350977.1"/>
    </source>
</evidence>
<dbReference type="EC" id="3.3.2.9" evidence="6"/>
<keyword evidence="10" id="KW-1185">Reference proteome</keyword>
<organism evidence="10 11">
    <name type="scientific">Bombus vosnesenskii</name>
    <dbReference type="NCBI Taxonomy" id="207650"/>
    <lineage>
        <taxon>Eukaryota</taxon>
        <taxon>Metazoa</taxon>
        <taxon>Ecdysozoa</taxon>
        <taxon>Arthropoda</taxon>
        <taxon>Hexapoda</taxon>
        <taxon>Insecta</taxon>
        <taxon>Pterygota</taxon>
        <taxon>Neoptera</taxon>
        <taxon>Endopterygota</taxon>
        <taxon>Hymenoptera</taxon>
        <taxon>Apocrita</taxon>
        <taxon>Aculeata</taxon>
        <taxon>Apoidea</taxon>
        <taxon>Anthophila</taxon>
        <taxon>Apidae</taxon>
        <taxon>Bombus</taxon>
        <taxon>Pyrobombus</taxon>
    </lineage>
</organism>
<evidence type="ECO:0000256" key="8">
    <source>
        <dbReference type="SAM" id="SignalP"/>
    </source>
</evidence>
<evidence type="ECO:0000256" key="4">
    <source>
        <dbReference type="ARBA" id="ARBA00022797"/>
    </source>
</evidence>
<proteinExistence type="inferred from homology"/>
<dbReference type="AlphaFoldDB" id="A0A6J3KD28"/>
<comment type="subcellular location">
    <subcellularLocation>
        <location evidence="6">Endoplasmic reticulum membrane</location>
    </subcellularLocation>
    <subcellularLocation>
        <location evidence="2">Microsome membrane</location>
        <topology evidence="2">Single-pass membrane protein</topology>
    </subcellularLocation>
</comment>